<dbReference type="OrthoDB" id="2435927at2759"/>
<accession>A0A9N9I1Y4</accession>
<dbReference type="AlphaFoldDB" id="A0A9N9I1Y4"/>
<feature type="non-terminal residue" evidence="1">
    <location>
        <position position="1"/>
    </location>
</feature>
<name>A0A9N9I1Y4_9GLOM</name>
<dbReference type="EMBL" id="CAJVPZ010023856">
    <property type="protein sequence ID" value="CAG8717030.1"/>
    <property type="molecule type" value="Genomic_DNA"/>
</dbReference>
<keyword evidence="2" id="KW-1185">Reference proteome</keyword>
<evidence type="ECO:0000313" key="2">
    <source>
        <dbReference type="Proteomes" id="UP000789396"/>
    </source>
</evidence>
<dbReference type="Proteomes" id="UP000789396">
    <property type="component" value="Unassembled WGS sequence"/>
</dbReference>
<protein>
    <submittedName>
        <fullName evidence="1">15895_t:CDS:1</fullName>
    </submittedName>
</protein>
<feature type="non-terminal residue" evidence="1">
    <location>
        <position position="160"/>
    </location>
</feature>
<sequence length="160" mass="17841">DISQCQFGYTNDAYSTIINANYRGDVAFLYKVGDDLNLNGGGEISCCLNGMSDEVSIPFNQLYPTILQTDPSGGKFTSLRSLTLIPDASEDSSKLPKIESEIERLWFNKNGVRNELAKDNRQKSRFSLAMDNVNLRFRNKHGDVVALKGDDCWEMAKSDA</sequence>
<proteinExistence type="predicted"/>
<gene>
    <name evidence="1" type="ORF">RFULGI_LOCUS11213</name>
</gene>
<organism evidence="1 2">
    <name type="scientific">Racocetra fulgida</name>
    <dbReference type="NCBI Taxonomy" id="60492"/>
    <lineage>
        <taxon>Eukaryota</taxon>
        <taxon>Fungi</taxon>
        <taxon>Fungi incertae sedis</taxon>
        <taxon>Mucoromycota</taxon>
        <taxon>Glomeromycotina</taxon>
        <taxon>Glomeromycetes</taxon>
        <taxon>Diversisporales</taxon>
        <taxon>Gigasporaceae</taxon>
        <taxon>Racocetra</taxon>
    </lineage>
</organism>
<reference evidence="1" key="1">
    <citation type="submission" date="2021-06" db="EMBL/GenBank/DDBJ databases">
        <authorList>
            <person name="Kallberg Y."/>
            <person name="Tangrot J."/>
            <person name="Rosling A."/>
        </authorList>
    </citation>
    <scope>NUCLEOTIDE SEQUENCE</scope>
    <source>
        <strain evidence="1">IN212</strain>
    </source>
</reference>
<comment type="caution">
    <text evidence="1">The sequence shown here is derived from an EMBL/GenBank/DDBJ whole genome shotgun (WGS) entry which is preliminary data.</text>
</comment>
<evidence type="ECO:0000313" key="1">
    <source>
        <dbReference type="EMBL" id="CAG8717030.1"/>
    </source>
</evidence>